<evidence type="ECO:0000256" key="6">
    <source>
        <dbReference type="ARBA" id="ARBA00023242"/>
    </source>
</evidence>
<comment type="similarity">
    <text evidence="2">Belongs to the ERCC1/RAD10/SWI10 family.</text>
</comment>
<proteinExistence type="inferred from homology"/>
<dbReference type="InterPro" id="IPR011335">
    <property type="entry name" value="Restrct_endonuc-II-like"/>
</dbReference>
<keyword evidence="11" id="KW-1185">Reference proteome</keyword>
<feature type="region of interest" description="Disordered" evidence="8">
    <location>
        <begin position="1"/>
        <end position="78"/>
    </location>
</feature>
<feature type="compositionally biased region" description="Low complexity" evidence="8">
    <location>
        <begin position="26"/>
        <end position="48"/>
    </location>
</feature>
<sequence>MSSSGTPPVASGSGSAPNRPAQPAFSSARAVHASNSSSSQGASANANAGRPGPSGLSAADKGKAPTTGPRAPAPVALNGGRVVQNASNGAGGAAAGAGGAVAGPGGVVRRSTPNTILINVCQKGNPVITNIRSVAWEYGDIKCDYQVGATSGALYLSLRYHLLHPEYIHGRIKNLAHSYALRLMIVHCDVDNHQAAMKELTKVCIVNEYTMIVAWSAQEVARYLEIYKSFERKPPDLIKERVDNSYMAHLTSALTSVRGVNKTDVTTLASNFGTFEKIVSASSDSLSLLPGLGDKKVKRLRDAFEGSFVVGKKKKKSNAQKAGEKGPALN</sequence>
<dbReference type="NCBIfam" id="TIGR00597">
    <property type="entry name" value="rad10"/>
    <property type="match status" value="1"/>
</dbReference>
<dbReference type="InterPro" id="IPR047260">
    <property type="entry name" value="ERCC1-like_central_dom"/>
</dbReference>
<keyword evidence="3" id="KW-0227">DNA damage</keyword>
<dbReference type="FunFam" id="3.40.50.10130:FF:000001">
    <property type="entry name" value="DNA excision repair protein ERCC-1"/>
    <property type="match status" value="1"/>
</dbReference>
<accession>A0A1Y2FZP0</accession>
<dbReference type="OrthoDB" id="10262814at2759"/>
<feature type="compositionally biased region" description="Polar residues" evidence="8">
    <location>
        <begin position="1"/>
        <end position="16"/>
    </location>
</feature>
<dbReference type="GO" id="GO:0004519">
    <property type="term" value="F:endonuclease activity"/>
    <property type="evidence" value="ECO:0007669"/>
    <property type="project" value="UniProtKB-KW"/>
</dbReference>
<evidence type="ECO:0000256" key="3">
    <source>
        <dbReference type="ARBA" id="ARBA00022763"/>
    </source>
</evidence>
<dbReference type="FunCoup" id="A0A1Y2FZP0">
    <property type="interactions" value="63"/>
</dbReference>
<name>A0A1Y2FZP0_9BASI</name>
<feature type="region of interest" description="Disordered" evidence="8">
    <location>
        <begin position="311"/>
        <end position="330"/>
    </location>
</feature>
<dbReference type="GO" id="GO:0003697">
    <property type="term" value="F:single-stranded DNA binding"/>
    <property type="evidence" value="ECO:0007669"/>
    <property type="project" value="TreeGrafter"/>
</dbReference>
<dbReference type="GO" id="GO:0070522">
    <property type="term" value="C:ERCC4-ERCC1 complex"/>
    <property type="evidence" value="ECO:0007669"/>
    <property type="project" value="TreeGrafter"/>
</dbReference>
<evidence type="ECO:0000313" key="11">
    <source>
        <dbReference type="Proteomes" id="UP000193467"/>
    </source>
</evidence>
<dbReference type="Pfam" id="PF03834">
    <property type="entry name" value="Rad10"/>
    <property type="match status" value="1"/>
</dbReference>
<dbReference type="STRING" id="106004.A0A1Y2FZP0"/>
<evidence type="ECO:0000256" key="8">
    <source>
        <dbReference type="SAM" id="MobiDB-lite"/>
    </source>
</evidence>
<dbReference type="InParanoid" id="A0A1Y2FZP0"/>
<dbReference type="InterPro" id="IPR004579">
    <property type="entry name" value="ERCC1/RAD10/SWI10"/>
</dbReference>
<gene>
    <name evidence="10" type="ORF">BCR35DRAFT_275389</name>
</gene>
<dbReference type="PANTHER" id="PTHR12749">
    <property type="entry name" value="EXCISION REPAIR CROSS-COMPLEMENTING 1 ERCC1"/>
    <property type="match status" value="1"/>
</dbReference>
<organism evidence="10 11">
    <name type="scientific">Leucosporidium creatinivorum</name>
    <dbReference type="NCBI Taxonomy" id="106004"/>
    <lineage>
        <taxon>Eukaryota</taxon>
        <taxon>Fungi</taxon>
        <taxon>Dikarya</taxon>
        <taxon>Basidiomycota</taxon>
        <taxon>Pucciniomycotina</taxon>
        <taxon>Microbotryomycetes</taxon>
        <taxon>Leucosporidiales</taxon>
        <taxon>Leucosporidium</taxon>
    </lineage>
</organism>
<dbReference type="CDD" id="cd22325">
    <property type="entry name" value="ERCC1_C-like"/>
    <property type="match status" value="1"/>
</dbReference>
<dbReference type="EMBL" id="MCGR01000005">
    <property type="protein sequence ID" value="ORY89614.1"/>
    <property type="molecule type" value="Genomic_DNA"/>
</dbReference>
<keyword evidence="6" id="KW-0539">Nucleus</keyword>
<evidence type="ECO:0000256" key="7">
    <source>
        <dbReference type="ARBA" id="ARBA00071993"/>
    </source>
</evidence>
<dbReference type="FunFam" id="1.10.150.20:FF:000017">
    <property type="entry name" value="DNA excision repair protein ERCC-1"/>
    <property type="match status" value="1"/>
</dbReference>
<dbReference type="GO" id="GO:0006302">
    <property type="term" value="P:double-strand break repair"/>
    <property type="evidence" value="ECO:0007669"/>
    <property type="project" value="UniProtKB-ARBA"/>
</dbReference>
<keyword evidence="10" id="KW-0378">Hydrolase</keyword>
<dbReference type="GO" id="GO:0003684">
    <property type="term" value="F:damaged DNA binding"/>
    <property type="evidence" value="ECO:0007669"/>
    <property type="project" value="InterPro"/>
</dbReference>
<dbReference type="GO" id="GO:0070914">
    <property type="term" value="P:UV-damage excision repair"/>
    <property type="evidence" value="ECO:0007669"/>
    <property type="project" value="TreeGrafter"/>
</dbReference>
<keyword evidence="4" id="KW-0238">DNA-binding</keyword>
<comment type="caution">
    <text evidence="10">The sequence shown here is derived from an EMBL/GenBank/DDBJ whole genome shotgun (WGS) entry which is preliminary data.</text>
</comment>
<dbReference type="GO" id="GO:0006312">
    <property type="term" value="P:mitotic recombination"/>
    <property type="evidence" value="ECO:0007669"/>
    <property type="project" value="TreeGrafter"/>
</dbReference>
<dbReference type="GO" id="GO:0006289">
    <property type="term" value="P:nucleotide-excision repair"/>
    <property type="evidence" value="ECO:0007669"/>
    <property type="project" value="UniProtKB-ARBA"/>
</dbReference>
<evidence type="ECO:0000256" key="4">
    <source>
        <dbReference type="ARBA" id="ARBA00023125"/>
    </source>
</evidence>
<keyword evidence="5" id="KW-0234">DNA repair</keyword>
<dbReference type="Pfam" id="PF14520">
    <property type="entry name" value="HHH_5"/>
    <property type="match status" value="1"/>
</dbReference>
<comment type="subcellular location">
    <subcellularLocation>
        <location evidence="1">Nucleus</location>
    </subcellularLocation>
</comment>
<keyword evidence="10" id="KW-0540">Nuclease</keyword>
<evidence type="ECO:0000256" key="2">
    <source>
        <dbReference type="ARBA" id="ARBA00008283"/>
    </source>
</evidence>
<keyword evidence="10" id="KW-0255">Endonuclease</keyword>
<evidence type="ECO:0000313" key="10">
    <source>
        <dbReference type="EMBL" id="ORY89614.1"/>
    </source>
</evidence>
<reference evidence="10 11" key="1">
    <citation type="submission" date="2016-07" db="EMBL/GenBank/DDBJ databases">
        <title>Pervasive Adenine N6-methylation of Active Genes in Fungi.</title>
        <authorList>
            <consortium name="DOE Joint Genome Institute"/>
            <person name="Mondo S.J."/>
            <person name="Dannebaum R.O."/>
            <person name="Kuo R.C."/>
            <person name="Labutti K."/>
            <person name="Haridas S."/>
            <person name="Kuo A."/>
            <person name="Salamov A."/>
            <person name="Ahrendt S.R."/>
            <person name="Lipzen A."/>
            <person name="Sullivan W."/>
            <person name="Andreopoulos W.B."/>
            <person name="Clum A."/>
            <person name="Lindquist E."/>
            <person name="Daum C."/>
            <person name="Ramamoorthy G.K."/>
            <person name="Gryganskyi A."/>
            <person name="Culley D."/>
            <person name="Magnuson J.K."/>
            <person name="James T.Y."/>
            <person name="O'Malley M.A."/>
            <person name="Stajich J.E."/>
            <person name="Spatafora J.W."/>
            <person name="Visel A."/>
            <person name="Grigoriev I.V."/>
        </authorList>
    </citation>
    <scope>NUCLEOTIDE SEQUENCE [LARGE SCALE GENOMIC DNA]</scope>
    <source>
        <strain evidence="10 11">62-1032</strain>
    </source>
</reference>
<dbReference type="Gene3D" id="3.40.50.10130">
    <property type="match status" value="1"/>
</dbReference>
<protein>
    <recommendedName>
        <fullName evidence="7">DNA excision repair protein ERCC-1</fullName>
    </recommendedName>
</protein>
<evidence type="ECO:0000256" key="1">
    <source>
        <dbReference type="ARBA" id="ARBA00004123"/>
    </source>
</evidence>
<dbReference type="Proteomes" id="UP000193467">
    <property type="component" value="Unassembled WGS sequence"/>
</dbReference>
<dbReference type="AlphaFoldDB" id="A0A1Y2FZP0"/>
<evidence type="ECO:0000259" key="9">
    <source>
        <dbReference type="Pfam" id="PF03834"/>
    </source>
</evidence>
<evidence type="ECO:0000256" key="5">
    <source>
        <dbReference type="ARBA" id="ARBA00023204"/>
    </source>
</evidence>
<dbReference type="SUPFAM" id="SSF47781">
    <property type="entry name" value="RuvA domain 2-like"/>
    <property type="match status" value="1"/>
</dbReference>
<dbReference type="SUPFAM" id="SSF52980">
    <property type="entry name" value="Restriction endonuclease-like"/>
    <property type="match status" value="1"/>
</dbReference>
<dbReference type="GO" id="GO:0000110">
    <property type="term" value="C:nucleotide-excision repair factor 1 complex"/>
    <property type="evidence" value="ECO:0007669"/>
    <property type="project" value="TreeGrafter"/>
</dbReference>
<dbReference type="Gene3D" id="1.10.150.20">
    <property type="entry name" value="5' to 3' exonuclease, C-terminal subdomain"/>
    <property type="match status" value="1"/>
</dbReference>
<feature type="domain" description="ERCC1-like central" evidence="9">
    <location>
        <begin position="115"/>
        <end position="228"/>
    </location>
</feature>
<dbReference type="InterPro" id="IPR010994">
    <property type="entry name" value="RuvA_2-like"/>
</dbReference>
<dbReference type="PANTHER" id="PTHR12749:SF0">
    <property type="entry name" value="DNA EXCISION REPAIR PROTEIN ERCC-1"/>
    <property type="match status" value="1"/>
</dbReference>